<proteinExistence type="predicted"/>
<feature type="transmembrane region" description="Helical" evidence="1">
    <location>
        <begin position="194"/>
        <end position="213"/>
    </location>
</feature>
<evidence type="ECO:0000313" key="3">
    <source>
        <dbReference type="Proteomes" id="UP000182658"/>
    </source>
</evidence>
<dbReference type="AlphaFoldDB" id="A0A1J7J0Q6"/>
<gene>
    <name evidence="2" type="ORF">CONLIGDRAFT_711047</name>
</gene>
<organism evidence="2 3">
    <name type="scientific">Coniochaeta ligniaria NRRL 30616</name>
    <dbReference type="NCBI Taxonomy" id="1408157"/>
    <lineage>
        <taxon>Eukaryota</taxon>
        <taxon>Fungi</taxon>
        <taxon>Dikarya</taxon>
        <taxon>Ascomycota</taxon>
        <taxon>Pezizomycotina</taxon>
        <taxon>Sordariomycetes</taxon>
        <taxon>Sordariomycetidae</taxon>
        <taxon>Coniochaetales</taxon>
        <taxon>Coniochaetaceae</taxon>
        <taxon>Coniochaeta</taxon>
    </lineage>
</organism>
<keyword evidence="3" id="KW-1185">Reference proteome</keyword>
<keyword evidence="1" id="KW-0812">Transmembrane</keyword>
<keyword evidence="1" id="KW-1133">Transmembrane helix</keyword>
<sequence length="233" mass="27265">MAQVGTHKYGVSGGNSLIWARQQTLRQAVQQQFCTQKILTPDHQRLGSIFTARNIQHISGIKIKWTENLVDHLLLTDDDQTVFIFHCVGFLRFQQSFEEPIYPDGFIYETIRTLALLFPANDRKSRLWLKGLIRSNDQLDRHLSSCGSLRSHERRFGNFSYWHDRLVILKQAFDDSSPRTLNQWWNDRRNSVQWYTFWVAILVFIMTVIFGVIQSVEGGLQVYFAWKALQVPT</sequence>
<keyword evidence="1" id="KW-0472">Membrane</keyword>
<dbReference type="EMBL" id="KV875094">
    <property type="protein sequence ID" value="OIW33077.1"/>
    <property type="molecule type" value="Genomic_DNA"/>
</dbReference>
<dbReference type="InParanoid" id="A0A1J7J0Q6"/>
<accession>A0A1J7J0Q6</accession>
<dbReference type="OrthoDB" id="5213405at2759"/>
<name>A0A1J7J0Q6_9PEZI</name>
<protein>
    <submittedName>
        <fullName evidence="2">Uncharacterized protein</fullName>
    </submittedName>
</protein>
<reference evidence="2 3" key="1">
    <citation type="submission" date="2016-10" db="EMBL/GenBank/DDBJ databases">
        <title>Draft genome sequence of Coniochaeta ligniaria NRRL30616, a lignocellulolytic fungus for bioabatement of inhibitors in plant biomass hydrolysates.</title>
        <authorList>
            <consortium name="DOE Joint Genome Institute"/>
            <person name="Jimenez D.J."/>
            <person name="Hector R.E."/>
            <person name="Riley R."/>
            <person name="Sun H."/>
            <person name="Grigoriev I.V."/>
            <person name="Van Elsas J.D."/>
            <person name="Nichols N.N."/>
        </authorList>
    </citation>
    <scope>NUCLEOTIDE SEQUENCE [LARGE SCALE GENOMIC DNA]</scope>
    <source>
        <strain evidence="2 3">NRRL 30616</strain>
    </source>
</reference>
<dbReference type="Proteomes" id="UP000182658">
    <property type="component" value="Unassembled WGS sequence"/>
</dbReference>
<evidence type="ECO:0000256" key="1">
    <source>
        <dbReference type="SAM" id="Phobius"/>
    </source>
</evidence>
<evidence type="ECO:0000313" key="2">
    <source>
        <dbReference type="EMBL" id="OIW33077.1"/>
    </source>
</evidence>